<name>A0AAD6TYW5_9AGAR</name>
<proteinExistence type="predicted"/>
<comment type="caution">
    <text evidence="2">The sequence shown here is derived from an EMBL/GenBank/DDBJ whole genome shotgun (WGS) entry which is preliminary data.</text>
</comment>
<gene>
    <name evidence="2" type="ORF">B0H15DRAFT_785201</name>
</gene>
<evidence type="ECO:0000313" key="2">
    <source>
        <dbReference type="EMBL" id="KAJ7083135.1"/>
    </source>
</evidence>
<dbReference type="PANTHER" id="PTHR47642:SF6">
    <property type="entry name" value="ATP-DEPENDENT DNA HELICASE"/>
    <property type="match status" value="1"/>
</dbReference>
<dbReference type="InterPro" id="IPR051055">
    <property type="entry name" value="PIF1_helicase"/>
</dbReference>
<evidence type="ECO:0000313" key="3">
    <source>
        <dbReference type="Proteomes" id="UP001222325"/>
    </source>
</evidence>
<dbReference type="AlphaFoldDB" id="A0AAD6TYW5"/>
<keyword evidence="1" id="KW-0812">Transmembrane</keyword>
<organism evidence="2 3">
    <name type="scientific">Mycena belliarum</name>
    <dbReference type="NCBI Taxonomy" id="1033014"/>
    <lineage>
        <taxon>Eukaryota</taxon>
        <taxon>Fungi</taxon>
        <taxon>Dikarya</taxon>
        <taxon>Basidiomycota</taxon>
        <taxon>Agaricomycotina</taxon>
        <taxon>Agaricomycetes</taxon>
        <taxon>Agaricomycetidae</taxon>
        <taxon>Agaricales</taxon>
        <taxon>Marasmiineae</taxon>
        <taxon>Mycenaceae</taxon>
        <taxon>Mycena</taxon>
    </lineage>
</organism>
<keyword evidence="3" id="KW-1185">Reference proteome</keyword>
<feature type="transmembrane region" description="Helical" evidence="1">
    <location>
        <begin position="98"/>
        <end position="121"/>
    </location>
</feature>
<dbReference type="EMBL" id="JARJCN010000042">
    <property type="protein sequence ID" value="KAJ7083135.1"/>
    <property type="molecule type" value="Genomic_DNA"/>
</dbReference>
<keyword evidence="1" id="KW-1133">Transmembrane helix</keyword>
<dbReference type="PANTHER" id="PTHR47642">
    <property type="entry name" value="ATP-DEPENDENT DNA HELICASE"/>
    <property type="match status" value="1"/>
</dbReference>
<accession>A0AAD6TYW5</accession>
<dbReference type="SUPFAM" id="SSF52540">
    <property type="entry name" value="P-loop containing nucleoside triphosphate hydrolases"/>
    <property type="match status" value="1"/>
</dbReference>
<evidence type="ECO:0000256" key="1">
    <source>
        <dbReference type="SAM" id="Phobius"/>
    </source>
</evidence>
<keyword evidence="1" id="KW-0472">Membrane</keyword>
<reference evidence="2" key="1">
    <citation type="submission" date="2023-03" db="EMBL/GenBank/DDBJ databases">
        <title>Massive genome expansion in bonnet fungi (Mycena s.s.) driven by repeated elements and novel gene families across ecological guilds.</title>
        <authorList>
            <consortium name="Lawrence Berkeley National Laboratory"/>
            <person name="Harder C.B."/>
            <person name="Miyauchi S."/>
            <person name="Viragh M."/>
            <person name="Kuo A."/>
            <person name="Thoen E."/>
            <person name="Andreopoulos B."/>
            <person name="Lu D."/>
            <person name="Skrede I."/>
            <person name="Drula E."/>
            <person name="Henrissat B."/>
            <person name="Morin E."/>
            <person name="Kohler A."/>
            <person name="Barry K."/>
            <person name="LaButti K."/>
            <person name="Morin E."/>
            <person name="Salamov A."/>
            <person name="Lipzen A."/>
            <person name="Mereny Z."/>
            <person name="Hegedus B."/>
            <person name="Baldrian P."/>
            <person name="Stursova M."/>
            <person name="Weitz H."/>
            <person name="Taylor A."/>
            <person name="Grigoriev I.V."/>
            <person name="Nagy L.G."/>
            <person name="Martin F."/>
            <person name="Kauserud H."/>
        </authorList>
    </citation>
    <scope>NUCLEOTIDE SEQUENCE</scope>
    <source>
        <strain evidence="2">CBHHK173m</strain>
    </source>
</reference>
<sequence>MSILKRLRKGTCTENDKAILDRYVLSNPDSSDATKDLTDINRWIDDPVHACPLIVYTNAARDRHNNSMAKAFAAATGQVYHVYHSHDTRGRGRRRKQLTGLAAEAAWLVVFTGSCIVAHPMPKVPYLPGMAVFCTENLATELGISNGSPGTLVSIVYEEIDGRRYAISAEVDFKAYKSSDADTPYPHRVLLKPVTTTIHFCLPNSEKSYSATRSQLPLIPAYSFTSHNAQGRSLDVCCIDLASCPTIQSAYVMLSRVRSLKGLCILRPFRLDRIQNHISQELREELKRTDLKAERTKAYSRERLSWFYSVVPEGQVRILTEPPTSVEDSGFDIEMAPASD</sequence>
<dbReference type="Proteomes" id="UP001222325">
    <property type="component" value="Unassembled WGS sequence"/>
</dbReference>
<protein>
    <submittedName>
        <fullName evidence="2">Uncharacterized protein</fullName>
    </submittedName>
</protein>
<dbReference type="InterPro" id="IPR027417">
    <property type="entry name" value="P-loop_NTPase"/>
</dbReference>